<comment type="caution">
    <text evidence="5">The sequence shown here is derived from an EMBL/GenBank/DDBJ whole genome shotgun (WGS) entry which is preliminary data.</text>
</comment>
<dbReference type="EMBL" id="NSJZ01000009">
    <property type="protein sequence ID" value="PAU96868.1"/>
    <property type="molecule type" value="Genomic_DNA"/>
</dbReference>
<keyword evidence="1" id="KW-0547">Nucleotide-binding</keyword>
<feature type="domain" description="Carboxyltransferase" evidence="4">
    <location>
        <begin position="5"/>
        <end position="208"/>
    </location>
</feature>
<protein>
    <submittedName>
        <fullName evidence="5">Allophanate hydrolase</fullName>
    </submittedName>
</protein>
<gene>
    <name evidence="5" type="ORF">CK240_11395</name>
</gene>
<reference evidence="5 6" key="1">
    <citation type="submission" date="2017-09" db="EMBL/GenBank/DDBJ databases">
        <title>Paracoccus alkalisoli sp. nov., isolated from saline alkaline soil.</title>
        <authorList>
            <person name="Dong X."/>
            <person name="Zhang G."/>
        </authorList>
    </citation>
    <scope>NUCLEOTIDE SEQUENCE [LARGE SCALE GENOMIC DNA]</scope>
    <source>
        <strain evidence="5 6">WN007</strain>
    </source>
</reference>
<dbReference type="SUPFAM" id="SSF160467">
    <property type="entry name" value="PH0987 N-terminal domain-like"/>
    <property type="match status" value="1"/>
</dbReference>
<dbReference type="RefSeq" id="WP_095640468.1">
    <property type="nucleotide sequence ID" value="NZ_NSJZ01000009.1"/>
</dbReference>
<organism evidence="5 6">
    <name type="scientific">Paracoccus salipaludis</name>
    <dbReference type="NCBI Taxonomy" id="2032623"/>
    <lineage>
        <taxon>Bacteria</taxon>
        <taxon>Pseudomonadati</taxon>
        <taxon>Pseudomonadota</taxon>
        <taxon>Alphaproteobacteria</taxon>
        <taxon>Rhodobacterales</taxon>
        <taxon>Paracoccaceae</taxon>
        <taxon>Paracoccus</taxon>
    </lineage>
</organism>
<dbReference type="AlphaFoldDB" id="A0A2A2GHP0"/>
<dbReference type="PANTHER" id="PTHR34698">
    <property type="entry name" value="5-OXOPROLINASE SUBUNIT B"/>
    <property type="match status" value="1"/>
</dbReference>
<dbReference type="GO" id="GO:0016787">
    <property type="term" value="F:hydrolase activity"/>
    <property type="evidence" value="ECO:0007669"/>
    <property type="project" value="UniProtKB-KW"/>
</dbReference>
<evidence type="ECO:0000313" key="6">
    <source>
        <dbReference type="Proteomes" id="UP000218023"/>
    </source>
</evidence>
<dbReference type="SMART" id="SM00796">
    <property type="entry name" value="AHS1"/>
    <property type="match status" value="1"/>
</dbReference>
<dbReference type="OrthoDB" id="9778567at2"/>
<dbReference type="Gene3D" id="2.40.100.10">
    <property type="entry name" value="Cyclophilin-like"/>
    <property type="match status" value="1"/>
</dbReference>
<sequence length="241" mass="25819">MSDWPRIAPAGVDGMVVSFAPRLSEPANRAALALRAAIEEARWPEVRETAVSLVSTYLRLDPLADPAGLEERLRRVVGARDWTAEPLPGEHRLIRIPTCYEADHAPQLDEAAEIAGLTRAQAVEALATAPLRVLTIGFAPGQPYIGELPVGWDIPRLRQLTPRVNAGALTVAIRQLVLFAVAAQTGWRQVGQTAARLFDPAAAQPFLLRPGDSVAFPPIGADRLADLMRDPGGGISIEPAA</sequence>
<dbReference type="InterPro" id="IPR003833">
    <property type="entry name" value="CT_C_D"/>
</dbReference>
<dbReference type="SUPFAM" id="SSF50891">
    <property type="entry name" value="Cyclophilin-like"/>
    <property type="match status" value="1"/>
</dbReference>
<evidence type="ECO:0000313" key="5">
    <source>
        <dbReference type="EMBL" id="PAU96868.1"/>
    </source>
</evidence>
<accession>A0A2A2GHP0</accession>
<dbReference type="Proteomes" id="UP000218023">
    <property type="component" value="Unassembled WGS sequence"/>
</dbReference>
<keyword evidence="2 5" id="KW-0378">Hydrolase</keyword>
<dbReference type="GO" id="GO:0005524">
    <property type="term" value="F:ATP binding"/>
    <property type="evidence" value="ECO:0007669"/>
    <property type="project" value="UniProtKB-KW"/>
</dbReference>
<evidence type="ECO:0000256" key="3">
    <source>
        <dbReference type="ARBA" id="ARBA00022840"/>
    </source>
</evidence>
<dbReference type="InterPro" id="IPR010016">
    <property type="entry name" value="PxpB"/>
</dbReference>
<dbReference type="InterPro" id="IPR029000">
    <property type="entry name" value="Cyclophilin-like_dom_sf"/>
</dbReference>
<dbReference type="PANTHER" id="PTHR34698:SF2">
    <property type="entry name" value="5-OXOPROLINASE SUBUNIT B"/>
    <property type="match status" value="1"/>
</dbReference>
<evidence type="ECO:0000256" key="2">
    <source>
        <dbReference type="ARBA" id="ARBA00022801"/>
    </source>
</evidence>
<dbReference type="Gene3D" id="3.30.1360.40">
    <property type="match status" value="1"/>
</dbReference>
<dbReference type="Pfam" id="PF02682">
    <property type="entry name" value="CT_C_D"/>
    <property type="match status" value="1"/>
</dbReference>
<keyword evidence="3" id="KW-0067">ATP-binding</keyword>
<name>A0A2A2GHP0_9RHOB</name>
<proteinExistence type="predicted"/>
<keyword evidence="6" id="KW-1185">Reference proteome</keyword>
<evidence type="ECO:0000256" key="1">
    <source>
        <dbReference type="ARBA" id="ARBA00022741"/>
    </source>
</evidence>
<evidence type="ECO:0000259" key="4">
    <source>
        <dbReference type="SMART" id="SM00796"/>
    </source>
</evidence>